<organism evidence="2">
    <name type="scientific">Anguilla anguilla</name>
    <name type="common">European freshwater eel</name>
    <name type="synonym">Muraena anguilla</name>
    <dbReference type="NCBI Taxonomy" id="7936"/>
    <lineage>
        <taxon>Eukaryota</taxon>
        <taxon>Metazoa</taxon>
        <taxon>Chordata</taxon>
        <taxon>Craniata</taxon>
        <taxon>Vertebrata</taxon>
        <taxon>Euteleostomi</taxon>
        <taxon>Actinopterygii</taxon>
        <taxon>Neopterygii</taxon>
        <taxon>Teleostei</taxon>
        <taxon>Anguilliformes</taxon>
        <taxon>Anguillidae</taxon>
        <taxon>Anguilla</taxon>
    </lineage>
</organism>
<sequence>MDQAKKDSDLVWEESGNQTGYMGKETDSHRHGTWRTLKK</sequence>
<proteinExistence type="predicted"/>
<dbReference type="EMBL" id="GBXM01046318">
    <property type="protein sequence ID" value="JAH62259.1"/>
    <property type="molecule type" value="Transcribed_RNA"/>
</dbReference>
<reference evidence="2" key="1">
    <citation type="submission" date="2014-11" db="EMBL/GenBank/DDBJ databases">
        <authorList>
            <person name="Amaro Gonzalez C."/>
        </authorList>
    </citation>
    <scope>NUCLEOTIDE SEQUENCE</scope>
</reference>
<protein>
    <submittedName>
        <fullName evidence="2">Uncharacterized protein</fullName>
    </submittedName>
</protein>
<evidence type="ECO:0000313" key="2">
    <source>
        <dbReference type="EMBL" id="JAH62259.1"/>
    </source>
</evidence>
<accession>A0A0E9U8Q1</accession>
<reference evidence="2" key="2">
    <citation type="journal article" date="2015" name="Fish Shellfish Immunol.">
        <title>Early steps in the European eel (Anguilla anguilla)-Vibrio vulnificus interaction in the gills: Role of the RtxA13 toxin.</title>
        <authorList>
            <person name="Callol A."/>
            <person name="Pajuelo D."/>
            <person name="Ebbesson L."/>
            <person name="Teles M."/>
            <person name="MacKenzie S."/>
            <person name="Amaro C."/>
        </authorList>
    </citation>
    <scope>NUCLEOTIDE SEQUENCE</scope>
</reference>
<feature type="region of interest" description="Disordered" evidence="1">
    <location>
        <begin position="1"/>
        <end position="39"/>
    </location>
</feature>
<evidence type="ECO:0000256" key="1">
    <source>
        <dbReference type="SAM" id="MobiDB-lite"/>
    </source>
</evidence>
<dbReference type="AlphaFoldDB" id="A0A0E9U8Q1"/>
<name>A0A0E9U8Q1_ANGAN</name>